<evidence type="ECO:0008006" key="4">
    <source>
        <dbReference type="Google" id="ProtNLM"/>
    </source>
</evidence>
<protein>
    <recommendedName>
        <fullName evidence="4">BHLH domain-containing protein</fullName>
    </recommendedName>
</protein>
<evidence type="ECO:0000313" key="3">
    <source>
        <dbReference type="Proteomes" id="UP001630127"/>
    </source>
</evidence>
<dbReference type="InterPro" id="IPR052610">
    <property type="entry name" value="bHLH_transcription_regulator"/>
</dbReference>
<evidence type="ECO:0000313" key="2">
    <source>
        <dbReference type="EMBL" id="KAL3538160.1"/>
    </source>
</evidence>
<keyword evidence="3" id="KW-1185">Reference proteome</keyword>
<proteinExistence type="predicted"/>
<evidence type="ECO:0000256" key="1">
    <source>
        <dbReference type="SAM" id="MobiDB-lite"/>
    </source>
</evidence>
<dbReference type="PANTHER" id="PTHR45959:SF2">
    <property type="entry name" value="BHLH TRANSCRIPTION FACTOR"/>
    <property type="match status" value="1"/>
</dbReference>
<sequence>MDPQQVTLGTLNPEGDAVSEVKKATRVAQPALRGSICHRSRLQEVLGDAIKYLQHLQERVNTQEEQAAKQTMESVVHVKRSQQILLEDEGSSDESGGIPDEQPLPEIEAKMCDKNVLLRIHCESIKGS</sequence>
<organism evidence="2 3">
    <name type="scientific">Cinchona calisaya</name>
    <dbReference type="NCBI Taxonomy" id="153742"/>
    <lineage>
        <taxon>Eukaryota</taxon>
        <taxon>Viridiplantae</taxon>
        <taxon>Streptophyta</taxon>
        <taxon>Embryophyta</taxon>
        <taxon>Tracheophyta</taxon>
        <taxon>Spermatophyta</taxon>
        <taxon>Magnoliopsida</taxon>
        <taxon>eudicotyledons</taxon>
        <taxon>Gunneridae</taxon>
        <taxon>Pentapetalae</taxon>
        <taxon>asterids</taxon>
        <taxon>lamiids</taxon>
        <taxon>Gentianales</taxon>
        <taxon>Rubiaceae</taxon>
        <taxon>Cinchonoideae</taxon>
        <taxon>Cinchoneae</taxon>
        <taxon>Cinchona</taxon>
    </lineage>
</organism>
<comment type="caution">
    <text evidence="2">The sequence shown here is derived from an EMBL/GenBank/DDBJ whole genome shotgun (WGS) entry which is preliminary data.</text>
</comment>
<reference evidence="2 3" key="1">
    <citation type="submission" date="2024-11" db="EMBL/GenBank/DDBJ databases">
        <title>A near-complete genome assembly of Cinchona calisaya.</title>
        <authorList>
            <person name="Lian D.C."/>
            <person name="Zhao X.W."/>
            <person name="Wei L."/>
        </authorList>
    </citation>
    <scope>NUCLEOTIDE SEQUENCE [LARGE SCALE GENOMIC DNA]</scope>
    <source>
        <tissue evidence="2">Nenye</tissue>
    </source>
</reference>
<dbReference type="AlphaFoldDB" id="A0ABD3B467"/>
<name>A0ABD3B467_9GENT</name>
<dbReference type="Proteomes" id="UP001630127">
    <property type="component" value="Unassembled WGS sequence"/>
</dbReference>
<accession>A0ABD3B467</accession>
<dbReference type="PANTHER" id="PTHR45959">
    <property type="entry name" value="BHLH TRANSCRIPTION FACTOR"/>
    <property type="match status" value="1"/>
</dbReference>
<feature type="region of interest" description="Disordered" evidence="1">
    <location>
        <begin position="83"/>
        <end position="106"/>
    </location>
</feature>
<gene>
    <name evidence="2" type="ORF">ACH5RR_001526</name>
</gene>
<dbReference type="EMBL" id="JBJUIK010000001">
    <property type="protein sequence ID" value="KAL3538160.1"/>
    <property type="molecule type" value="Genomic_DNA"/>
</dbReference>